<organism evidence="2 3">
    <name type="scientific">Cephaloticoccus capnophilus</name>
    <dbReference type="NCBI Taxonomy" id="1548208"/>
    <lineage>
        <taxon>Bacteria</taxon>
        <taxon>Pseudomonadati</taxon>
        <taxon>Verrucomicrobiota</taxon>
        <taxon>Opitutia</taxon>
        <taxon>Opitutales</taxon>
        <taxon>Opitutaceae</taxon>
        <taxon>Cephaloticoccus</taxon>
    </lineage>
</organism>
<evidence type="ECO:0000259" key="1">
    <source>
        <dbReference type="Pfam" id="PF13439"/>
    </source>
</evidence>
<comment type="caution">
    <text evidence="2">The sequence shown here is derived from an EMBL/GenBank/DDBJ whole genome shotgun (WGS) entry which is preliminary data.</text>
</comment>
<evidence type="ECO:0000313" key="2">
    <source>
        <dbReference type="EMBL" id="KXU35045.1"/>
    </source>
</evidence>
<dbReference type="SUPFAM" id="SSF53756">
    <property type="entry name" value="UDP-Glycosyltransferase/glycogen phosphorylase"/>
    <property type="match status" value="1"/>
</dbReference>
<accession>A0A139SKH9</accession>
<dbReference type="STRING" id="1548208.AXK12_00315"/>
<dbReference type="AlphaFoldDB" id="A0A139SKH9"/>
<dbReference type="InterPro" id="IPR028098">
    <property type="entry name" value="Glyco_trans_4-like_N"/>
</dbReference>
<dbReference type="Pfam" id="PF13439">
    <property type="entry name" value="Glyco_transf_4"/>
    <property type="match status" value="1"/>
</dbReference>
<dbReference type="Proteomes" id="UP000071392">
    <property type="component" value="Unassembled WGS sequence"/>
</dbReference>
<keyword evidence="3" id="KW-1185">Reference proteome</keyword>
<sequence length="436" mass="49265">MRKILIVSPHFAPVNTADMHRVRLCLPWLRDHGWEPTVLAVAPESIEGAVIEPLLEKTYPKDIRIIRVRGISPKLTRPFGIGSLWLRCGRALRKAGDALLSTEAFDLVFFSTTVFNSFSLGPHWLRKFGIPYVLDYHDPWINDYYDLTGAAPPGGPLKYAFSQWQAKRHEPKAVLQAAQIVSVSSSYGPELCRCYPTLSPEKIHHLPFGASAKDIEVARSHHPMPSLVPFGDGNVHFVYTGRVDTDMAQALRMLFRAFALYKRNSPSEAAHMRFHFIGTDYAPPPLGRKHVMPIAQAEEVADHVTEHCYRVPYFDALSYLCHAEALILIGSDDPSYSASKIFPYLFAQKPIVTIAYQKSLMLKLSREFGHATSYDFSAKDTEENTQATIQKIHDEWFDNEGFRSPSLSLTQDSKLDSHSAQKMTRDLCQVFEKSLK</sequence>
<name>A0A139SKH9_9BACT</name>
<gene>
    <name evidence="2" type="ORF">AXK12_00315</name>
</gene>
<protein>
    <recommendedName>
        <fullName evidence="1">Glycosyltransferase subfamily 4-like N-terminal domain-containing protein</fullName>
    </recommendedName>
</protein>
<dbReference type="RefSeq" id="WP_082782690.1">
    <property type="nucleotide sequence ID" value="NZ_LSZP01000045.1"/>
</dbReference>
<reference evidence="2 3" key="1">
    <citation type="submission" date="2016-02" db="EMBL/GenBank/DDBJ databases">
        <authorList>
            <person name="Wen L."/>
            <person name="He K."/>
            <person name="Yang H."/>
        </authorList>
    </citation>
    <scope>NUCLEOTIDE SEQUENCE [LARGE SCALE GENOMIC DNA]</scope>
    <source>
        <strain evidence="2 3">CV41</strain>
    </source>
</reference>
<dbReference type="OrthoDB" id="185319at2"/>
<feature type="domain" description="Glycosyltransferase subfamily 4-like N-terminal" evidence="1">
    <location>
        <begin position="28"/>
        <end position="209"/>
    </location>
</feature>
<dbReference type="GO" id="GO:0016757">
    <property type="term" value="F:glycosyltransferase activity"/>
    <property type="evidence" value="ECO:0007669"/>
    <property type="project" value="UniProtKB-ARBA"/>
</dbReference>
<dbReference type="EMBL" id="LSZP01000045">
    <property type="protein sequence ID" value="KXU35045.1"/>
    <property type="molecule type" value="Genomic_DNA"/>
</dbReference>
<dbReference type="Gene3D" id="3.40.50.2000">
    <property type="entry name" value="Glycogen Phosphorylase B"/>
    <property type="match status" value="2"/>
</dbReference>
<evidence type="ECO:0000313" key="3">
    <source>
        <dbReference type="Proteomes" id="UP000071392"/>
    </source>
</evidence>
<proteinExistence type="predicted"/>